<dbReference type="PANTHER" id="PTHR11934:SF0">
    <property type="entry name" value="RIBOSE-5-PHOSPHATE ISOMERASE"/>
    <property type="match status" value="1"/>
</dbReference>
<evidence type="ECO:0000256" key="4">
    <source>
        <dbReference type="ARBA" id="ARBA00011959"/>
    </source>
</evidence>
<dbReference type="Gene3D" id="3.40.50.1360">
    <property type="match status" value="1"/>
</dbReference>
<evidence type="ECO:0000256" key="6">
    <source>
        <dbReference type="ARBA" id="ARBA00023235"/>
    </source>
</evidence>
<evidence type="ECO:0000256" key="7">
    <source>
        <dbReference type="ARBA" id="ARBA00029734"/>
    </source>
</evidence>
<sequence>MKKHRNLSTSTSLSIAEMAKKAAASQAVADHLRPEHRWVGIGSGSTVVYVVQEIAKWDKTITDKMSFVSTGDQSRLLIEESGLRLGALSQMPKNTNLDVSFDGADEVDPDLNLIKGGGACLLQEKVVAVASQKFICVADYRKTSEGLCTKWTQGIPVEVLPCAATRVLDELKRLGSIDPSIRQGGSQKAGPVVTDNSMWIIDAPFAPLQPHSKRSSASPSSTGAWSAETLAERLIAIPGVMETGLFTGMVTKDSTKGSQKPVAVYLGLEDGGIKVLS</sequence>
<evidence type="ECO:0000256" key="1">
    <source>
        <dbReference type="ARBA" id="ARBA00001713"/>
    </source>
</evidence>
<organism evidence="9 10">
    <name type="scientific">Bionectria ochroleuca</name>
    <name type="common">Gliocladium roseum</name>
    <dbReference type="NCBI Taxonomy" id="29856"/>
    <lineage>
        <taxon>Eukaryota</taxon>
        <taxon>Fungi</taxon>
        <taxon>Dikarya</taxon>
        <taxon>Ascomycota</taxon>
        <taxon>Pezizomycotina</taxon>
        <taxon>Sordariomycetes</taxon>
        <taxon>Hypocreomycetidae</taxon>
        <taxon>Hypocreales</taxon>
        <taxon>Bionectriaceae</taxon>
        <taxon>Clonostachys</taxon>
    </lineage>
</organism>
<dbReference type="InterPro" id="IPR037171">
    <property type="entry name" value="NagB/RpiA_transferase-like"/>
</dbReference>
<comment type="caution">
    <text evidence="9">The sequence shown here is derived from an EMBL/GenBank/DDBJ whole genome shotgun (WGS) entry which is preliminary data.</text>
</comment>
<reference evidence="9 10" key="1">
    <citation type="submission" date="2019-06" db="EMBL/GenBank/DDBJ databases">
        <authorList>
            <person name="Broberg M."/>
        </authorList>
    </citation>
    <scope>NUCLEOTIDE SEQUENCE [LARGE SCALE GENOMIC DNA]</scope>
</reference>
<dbReference type="SUPFAM" id="SSF75445">
    <property type="entry name" value="D-ribose-5-phosphate isomerase (RpiA), lid domain"/>
    <property type="match status" value="1"/>
</dbReference>
<evidence type="ECO:0000313" key="10">
    <source>
        <dbReference type="Proteomes" id="UP000766486"/>
    </source>
</evidence>
<comment type="similarity">
    <text evidence="3">Belongs to the ribose 5-phosphate isomerase family.</text>
</comment>
<evidence type="ECO:0000313" key="9">
    <source>
        <dbReference type="EMBL" id="VUC26537.1"/>
    </source>
</evidence>
<evidence type="ECO:0000256" key="8">
    <source>
        <dbReference type="ARBA" id="ARBA00032273"/>
    </source>
</evidence>
<proteinExistence type="inferred from homology"/>
<dbReference type="NCBIfam" id="TIGR00021">
    <property type="entry name" value="rpiA"/>
    <property type="match status" value="1"/>
</dbReference>
<dbReference type="PANTHER" id="PTHR11934">
    <property type="entry name" value="RIBOSE-5-PHOSPHATE ISOMERASE"/>
    <property type="match status" value="1"/>
</dbReference>
<dbReference type="EMBL" id="CABFNS010000753">
    <property type="protein sequence ID" value="VUC26537.1"/>
    <property type="molecule type" value="Genomic_DNA"/>
</dbReference>
<evidence type="ECO:0000256" key="3">
    <source>
        <dbReference type="ARBA" id="ARBA00008088"/>
    </source>
</evidence>
<keyword evidence="6" id="KW-0413">Isomerase</keyword>
<evidence type="ECO:0000256" key="2">
    <source>
        <dbReference type="ARBA" id="ARBA00004988"/>
    </source>
</evidence>
<accession>A0ABY6U8J5</accession>
<comment type="catalytic activity">
    <reaction evidence="1">
        <text>aldehydo-D-ribose 5-phosphate = D-ribulose 5-phosphate</text>
        <dbReference type="Rhea" id="RHEA:14657"/>
        <dbReference type="ChEBI" id="CHEBI:58121"/>
        <dbReference type="ChEBI" id="CHEBI:58273"/>
        <dbReference type="EC" id="5.3.1.6"/>
    </reaction>
</comment>
<name>A0ABY6U8J5_BIOOC</name>
<dbReference type="CDD" id="cd01398">
    <property type="entry name" value="RPI_A"/>
    <property type="match status" value="1"/>
</dbReference>
<keyword evidence="10" id="KW-1185">Reference proteome</keyword>
<dbReference type="SUPFAM" id="SSF100950">
    <property type="entry name" value="NagB/RpiA/CoA transferase-like"/>
    <property type="match status" value="1"/>
</dbReference>
<gene>
    <name evidence="9" type="ORF">CLO192961_LOCUS192594</name>
</gene>
<dbReference type="EC" id="5.3.1.6" evidence="4"/>
<evidence type="ECO:0000256" key="5">
    <source>
        <dbReference type="ARBA" id="ARBA00019150"/>
    </source>
</evidence>
<comment type="pathway">
    <text evidence="2">Carbohydrate degradation; pentose phosphate pathway; D-ribose 5-phosphate from D-ribulose 5-phosphate (non-oxidative stage): step 1/1.</text>
</comment>
<protein>
    <recommendedName>
        <fullName evidence="5">Ribose-5-phosphate isomerase</fullName>
        <ecNumber evidence="4">5.3.1.6</ecNumber>
    </recommendedName>
    <alternativeName>
        <fullName evidence="8">D-ribose-5-phosphate ketol-isomerase</fullName>
    </alternativeName>
    <alternativeName>
        <fullName evidence="7">Phosphoriboisomerase</fullName>
    </alternativeName>
</protein>
<dbReference type="Proteomes" id="UP000766486">
    <property type="component" value="Unassembled WGS sequence"/>
</dbReference>
<dbReference type="Gene3D" id="3.30.70.260">
    <property type="match status" value="1"/>
</dbReference>
<dbReference type="Pfam" id="PF06026">
    <property type="entry name" value="Rib_5-P_isom_A"/>
    <property type="match status" value="1"/>
</dbReference>
<dbReference type="InterPro" id="IPR004788">
    <property type="entry name" value="Ribose5P_isomerase_type_A"/>
</dbReference>